<dbReference type="OrthoDB" id="1924260at2759"/>
<dbReference type="InterPro" id="IPR021858">
    <property type="entry name" value="Fun_TF"/>
</dbReference>
<comment type="caution">
    <text evidence="3">The sequence shown here is derived from an EMBL/GenBank/DDBJ whole genome shotgun (WGS) entry which is preliminary data.</text>
</comment>
<dbReference type="Proteomes" id="UP000799772">
    <property type="component" value="Unassembled WGS sequence"/>
</dbReference>
<feature type="domain" description="Zn(2)-C6 fungal-type" evidence="2">
    <location>
        <begin position="19"/>
        <end position="49"/>
    </location>
</feature>
<evidence type="ECO:0000313" key="4">
    <source>
        <dbReference type="Proteomes" id="UP000799772"/>
    </source>
</evidence>
<dbReference type="SUPFAM" id="SSF57701">
    <property type="entry name" value="Zn2/Cys6 DNA-binding domain"/>
    <property type="match status" value="1"/>
</dbReference>
<dbReference type="GO" id="GO:0000981">
    <property type="term" value="F:DNA-binding transcription factor activity, RNA polymerase II-specific"/>
    <property type="evidence" value="ECO:0007669"/>
    <property type="project" value="InterPro"/>
</dbReference>
<organism evidence="3 4">
    <name type="scientific">Rhizodiscina lignyota</name>
    <dbReference type="NCBI Taxonomy" id="1504668"/>
    <lineage>
        <taxon>Eukaryota</taxon>
        <taxon>Fungi</taxon>
        <taxon>Dikarya</taxon>
        <taxon>Ascomycota</taxon>
        <taxon>Pezizomycotina</taxon>
        <taxon>Dothideomycetes</taxon>
        <taxon>Pleosporomycetidae</taxon>
        <taxon>Aulographales</taxon>
        <taxon>Rhizodiscinaceae</taxon>
        <taxon>Rhizodiscina</taxon>
    </lineage>
</organism>
<dbReference type="EMBL" id="ML978121">
    <property type="protein sequence ID" value="KAF2104282.1"/>
    <property type="molecule type" value="Genomic_DNA"/>
</dbReference>
<reference evidence="3" key="1">
    <citation type="journal article" date="2020" name="Stud. Mycol.">
        <title>101 Dothideomycetes genomes: a test case for predicting lifestyles and emergence of pathogens.</title>
        <authorList>
            <person name="Haridas S."/>
            <person name="Albert R."/>
            <person name="Binder M."/>
            <person name="Bloem J."/>
            <person name="Labutti K."/>
            <person name="Salamov A."/>
            <person name="Andreopoulos B."/>
            <person name="Baker S."/>
            <person name="Barry K."/>
            <person name="Bills G."/>
            <person name="Bluhm B."/>
            <person name="Cannon C."/>
            <person name="Castanera R."/>
            <person name="Culley D."/>
            <person name="Daum C."/>
            <person name="Ezra D."/>
            <person name="Gonzalez J."/>
            <person name="Henrissat B."/>
            <person name="Kuo A."/>
            <person name="Liang C."/>
            <person name="Lipzen A."/>
            <person name="Lutzoni F."/>
            <person name="Magnuson J."/>
            <person name="Mondo S."/>
            <person name="Nolan M."/>
            <person name="Ohm R."/>
            <person name="Pangilinan J."/>
            <person name="Park H.-J."/>
            <person name="Ramirez L."/>
            <person name="Alfaro M."/>
            <person name="Sun H."/>
            <person name="Tritt A."/>
            <person name="Yoshinaga Y."/>
            <person name="Zwiers L.-H."/>
            <person name="Turgeon B."/>
            <person name="Goodwin S."/>
            <person name="Spatafora J."/>
            <person name="Crous P."/>
            <person name="Grigoriev I."/>
        </authorList>
    </citation>
    <scope>NUCLEOTIDE SEQUENCE</scope>
    <source>
        <strain evidence="3">CBS 133067</strain>
    </source>
</reference>
<dbReference type="PROSITE" id="PS00463">
    <property type="entry name" value="ZN2_CY6_FUNGAL_1"/>
    <property type="match status" value="1"/>
</dbReference>
<dbReference type="AlphaFoldDB" id="A0A9P4ITP4"/>
<name>A0A9P4ITP4_9PEZI</name>
<dbReference type="InterPro" id="IPR001138">
    <property type="entry name" value="Zn2Cys6_DnaBD"/>
</dbReference>
<evidence type="ECO:0000256" key="1">
    <source>
        <dbReference type="ARBA" id="ARBA00023242"/>
    </source>
</evidence>
<dbReference type="PROSITE" id="PS50048">
    <property type="entry name" value="ZN2_CY6_FUNGAL_2"/>
    <property type="match status" value="1"/>
</dbReference>
<evidence type="ECO:0000259" key="2">
    <source>
        <dbReference type="PROSITE" id="PS50048"/>
    </source>
</evidence>
<dbReference type="SMART" id="SM00066">
    <property type="entry name" value="GAL4"/>
    <property type="match status" value="1"/>
</dbReference>
<dbReference type="Pfam" id="PF00172">
    <property type="entry name" value="Zn_clus"/>
    <property type="match status" value="1"/>
</dbReference>
<dbReference type="InterPro" id="IPR036864">
    <property type="entry name" value="Zn2-C6_fun-type_DNA-bd_sf"/>
</dbReference>
<dbReference type="PANTHER" id="PTHR47657">
    <property type="entry name" value="STEROL REGULATORY ELEMENT-BINDING PROTEIN ECM22"/>
    <property type="match status" value="1"/>
</dbReference>
<proteinExistence type="predicted"/>
<evidence type="ECO:0000313" key="3">
    <source>
        <dbReference type="EMBL" id="KAF2104282.1"/>
    </source>
</evidence>
<accession>A0A9P4ITP4</accession>
<sequence>MAGPGGGPSRRSHTKSRKGCKTCKRRHIRCDETFPQCRNCTKHQVRCDYMDSPTAAGGDDGSLSLQANLLWTPEIEKTVETWRQTGEFPFPELNIFPQPQWSAFTRIDLRLLHHIAQICCEVNRNRTSKITLWTELMPKFLSAAASHSFVMHSILSFSANHLAWISQSSETRSIAIQHRQIALRGLHEAIGAFSQANSDAVLAASLLLAWQATDWRNWASLMTGISSVVHTMQTWRDQSVFSEYLADHASDPPRIFTDATGFQLTPERRHEHLLILQNVSSSLARLQPFLAHCEQENKWIEQLKGYIERLKTSNAPQSPEEQFSQLYALRKWLFWVPVSLLSSRKGDIFMLLVLAHFYAVAIAIEPMFPDVGADFAANGALQPLQEIARIINQVQTSQGYNSNTQAAAMMMDFPREAINTYRARKEWARQQPQIQATLQHQSYGLDTLNLDLGSQLADHGYYQSLSPAFAPSPLHLGSPHLSSPGVISPSSAGPRSPYLEVPPHTPHSAIDTATHGYLGSNSVYSTPLSTPLASPGTAPPSFTTINTGQEEFAFGGSAMANSWHGGFVAPQTVWT</sequence>
<keyword evidence="1" id="KW-0539">Nucleus</keyword>
<protein>
    <recommendedName>
        <fullName evidence="2">Zn(2)-C6 fungal-type domain-containing protein</fullName>
    </recommendedName>
</protein>
<keyword evidence="4" id="KW-1185">Reference proteome</keyword>
<gene>
    <name evidence="3" type="ORF">NA57DRAFT_62917</name>
</gene>
<dbReference type="PANTHER" id="PTHR47657:SF12">
    <property type="entry name" value="ZN(II)2CYS6 TRANSCRIPTION FACTOR (EUROFUNG)"/>
    <property type="match status" value="1"/>
</dbReference>
<dbReference type="Pfam" id="PF11951">
    <property type="entry name" value="Fungal_trans_2"/>
    <property type="match status" value="1"/>
</dbReference>
<dbReference type="Gene3D" id="4.10.240.10">
    <property type="entry name" value="Zn(2)-C6 fungal-type DNA-binding domain"/>
    <property type="match status" value="1"/>
</dbReference>
<dbReference type="GO" id="GO:0008270">
    <property type="term" value="F:zinc ion binding"/>
    <property type="evidence" value="ECO:0007669"/>
    <property type="project" value="InterPro"/>
</dbReference>
<dbReference type="InterPro" id="IPR052400">
    <property type="entry name" value="Zn2-C6_fungal_TF"/>
</dbReference>
<dbReference type="CDD" id="cd00067">
    <property type="entry name" value="GAL4"/>
    <property type="match status" value="1"/>
</dbReference>